<dbReference type="Proteomes" id="UP001314170">
    <property type="component" value="Unassembled WGS sequence"/>
</dbReference>
<gene>
    <name evidence="1" type="ORF">DCAF_LOCUS2221</name>
</gene>
<evidence type="ECO:0000313" key="2">
    <source>
        <dbReference type="Proteomes" id="UP001314170"/>
    </source>
</evidence>
<dbReference type="EMBL" id="CAWUPB010000351">
    <property type="protein sequence ID" value="CAK7324573.1"/>
    <property type="molecule type" value="Genomic_DNA"/>
</dbReference>
<accession>A0AAV1QUM9</accession>
<sequence length="151" mass="16542">MADTRYVVWIGRLEEAHMPEVDLEEVRVGSACGLCMHGRLGLEEAYARTLATKYTRLASGRARLDVGTGGLEDVCTRALMNEHCSHARCCGLGGMQQGVVAKRYACPRCLTLGVCKRVGMVVACVGGWRRRLGEKELCVGERMKVVGVLWV</sequence>
<organism evidence="1 2">
    <name type="scientific">Dovyalis caffra</name>
    <dbReference type="NCBI Taxonomy" id="77055"/>
    <lineage>
        <taxon>Eukaryota</taxon>
        <taxon>Viridiplantae</taxon>
        <taxon>Streptophyta</taxon>
        <taxon>Embryophyta</taxon>
        <taxon>Tracheophyta</taxon>
        <taxon>Spermatophyta</taxon>
        <taxon>Magnoliopsida</taxon>
        <taxon>eudicotyledons</taxon>
        <taxon>Gunneridae</taxon>
        <taxon>Pentapetalae</taxon>
        <taxon>rosids</taxon>
        <taxon>fabids</taxon>
        <taxon>Malpighiales</taxon>
        <taxon>Salicaceae</taxon>
        <taxon>Flacourtieae</taxon>
        <taxon>Dovyalis</taxon>
    </lineage>
</organism>
<evidence type="ECO:0000313" key="1">
    <source>
        <dbReference type="EMBL" id="CAK7324573.1"/>
    </source>
</evidence>
<protein>
    <submittedName>
        <fullName evidence="1">Uncharacterized protein</fullName>
    </submittedName>
</protein>
<dbReference type="AlphaFoldDB" id="A0AAV1QUM9"/>
<reference evidence="1 2" key="1">
    <citation type="submission" date="2024-01" db="EMBL/GenBank/DDBJ databases">
        <authorList>
            <person name="Waweru B."/>
        </authorList>
    </citation>
    <scope>NUCLEOTIDE SEQUENCE [LARGE SCALE GENOMIC DNA]</scope>
</reference>
<name>A0AAV1QUM9_9ROSI</name>
<keyword evidence="2" id="KW-1185">Reference proteome</keyword>
<proteinExistence type="predicted"/>
<comment type="caution">
    <text evidence="1">The sequence shown here is derived from an EMBL/GenBank/DDBJ whole genome shotgun (WGS) entry which is preliminary data.</text>
</comment>